<name>A0A1T5HTR4_9BACT</name>
<evidence type="ECO:0000313" key="3">
    <source>
        <dbReference type="Proteomes" id="UP000191055"/>
    </source>
</evidence>
<dbReference type="Pfam" id="PF19647">
    <property type="entry name" value="Septknot"/>
    <property type="match status" value="1"/>
</dbReference>
<reference evidence="2 3" key="1">
    <citation type="submission" date="2017-02" db="EMBL/GenBank/DDBJ databases">
        <authorList>
            <person name="Peterson S.W."/>
        </authorList>
    </citation>
    <scope>NUCLEOTIDE SEQUENCE [LARGE SCALE GENOMIC DNA]</scope>
    <source>
        <strain evidence="2 3">DSM 24412</strain>
    </source>
</reference>
<sequence length="136" mass="15619">MDLIQKGLEIIENQIKTIIKRMKNLLVLLVILLSFGFANSQKVYVVNNSAFADVKVYVVNSAIFADLLVYKVDNSAFVGKNDGEWLFVSNRAFADKKIYFVNNRAFADLKIFYVDSRIFAGWNNKDKMHLMEKSKP</sequence>
<dbReference type="Proteomes" id="UP000191055">
    <property type="component" value="Unassembled WGS sequence"/>
</dbReference>
<accession>A0A1T5HTR4</accession>
<gene>
    <name evidence="2" type="ORF">SAMN03080601_03370</name>
</gene>
<evidence type="ECO:0000313" key="2">
    <source>
        <dbReference type="EMBL" id="SKC24078.1"/>
    </source>
</evidence>
<dbReference type="AlphaFoldDB" id="A0A1T5HTR4"/>
<evidence type="ECO:0000259" key="1">
    <source>
        <dbReference type="Pfam" id="PF19647"/>
    </source>
</evidence>
<dbReference type="EMBL" id="FUYV01000028">
    <property type="protein sequence ID" value="SKC24078.1"/>
    <property type="molecule type" value="Genomic_DNA"/>
</dbReference>
<dbReference type="STRING" id="889453.SAMN03080601_03370"/>
<keyword evidence="3" id="KW-1185">Reference proteome</keyword>
<organism evidence="2 3">
    <name type="scientific">Alkalitalea saponilacus</name>
    <dbReference type="NCBI Taxonomy" id="889453"/>
    <lineage>
        <taxon>Bacteria</taxon>
        <taxon>Pseudomonadati</taxon>
        <taxon>Bacteroidota</taxon>
        <taxon>Bacteroidia</taxon>
        <taxon>Marinilabiliales</taxon>
        <taxon>Marinilabiliaceae</taxon>
        <taxon>Alkalitalea</taxon>
    </lineage>
</organism>
<dbReference type="InterPro" id="IPR046148">
    <property type="entry name" value="Septknot"/>
</dbReference>
<proteinExistence type="predicted"/>
<protein>
    <recommendedName>
        <fullName evidence="1">7(1) septoil knot domain-containing protein</fullName>
    </recommendedName>
</protein>
<feature type="domain" description="7(1) septoil knot" evidence="1">
    <location>
        <begin position="41"/>
        <end position="123"/>
    </location>
</feature>